<reference evidence="8 9" key="1">
    <citation type="submission" date="2019-03" db="EMBL/GenBank/DDBJ databases">
        <title>Sequencing 25 genomes of Wallemia mellicola.</title>
        <authorList>
            <person name="Gostincar C."/>
        </authorList>
    </citation>
    <scope>NUCLEOTIDE SEQUENCE [LARGE SCALE GENOMIC DNA]</scope>
    <source>
        <strain evidence="4 10">EXF-1262</strain>
        <strain evidence="7 11">EXF-1274</strain>
        <strain evidence="6 8">EXF-1277</strain>
        <strain evidence="3 12">EXF-6152</strain>
        <strain evidence="5 9">EXF-8738</strain>
    </source>
</reference>
<proteinExistence type="inferred from homology"/>
<evidence type="ECO:0000313" key="7">
    <source>
        <dbReference type="EMBL" id="TIC63974.1"/>
    </source>
</evidence>
<evidence type="ECO:0000313" key="8">
    <source>
        <dbReference type="Proteomes" id="UP000305362"/>
    </source>
</evidence>
<dbReference type="EMBL" id="SPRV01000031">
    <property type="protein sequence ID" value="TIC61180.1"/>
    <property type="molecule type" value="Genomic_DNA"/>
</dbReference>
<evidence type="ECO:0000313" key="9">
    <source>
        <dbReference type="Proteomes" id="UP000305647"/>
    </source>
</evidence>
<dbReference type="Pfam" id="PF04127">
    <property type="entry name" value="DFP"/>
    <property type="match status" value="1"/>
</dbReference>
<dbReference type="GO" id="GO:0003824">
    <property type="term" value="F:catalytic activity"/>
    <property type="evidence" value="ECO:0007669"/>
    <property type="project" value="UniProtKB-ARBA"/>
</dbReference>
<evidence type="ECO:0000259" key="2">
    <source>
        <dbReference type="Pfam" id="PF04127"/>
    </source>
</evidence>
<dbReference type="Gene3D" id="3.40.50.10300">
    <property type="entry name" value="CoaB-like"/>
    <property type="match status" value="1"/>
</dbReference>
<dbReference type="InterPro" id="IPR007085">
    <property type="entry name" value="DNA/pantothenate-metab_flavo_C"/>
</dbReference>
<dbReference type="EMBL" id="SPRW01000031">
    <property type="protein sequence ID" value="TIC63974.1"/>
    <property type="molecule type" value="Genomic_DNA"/>
</dbReference>
<evidence type="ECO:0000313" key="11">
    <source>
        <dbReference type="Proteomes" id="UP000309601"/>
    </source>
</evidence>
<dbReference type="Proteomes" id="UP000310685">
    <property type="component" value="Unassembled WGS sequence"/>
</dbReference>
<evidence type="ECO:0000256" key="1">
    <source>
        <dbReference type="ARBA" id="ARBA00005703"/>
    </source>
</evidence>
<dbReference type="EMBL" id="SPRH01000029">
    <property type="protein sequence ID" value="TIB99524.1"/>
    <property type="molecule type" value="Genomic_DNA"/>
</dbReference>
<dbReference type="InterPro" id="IPR035929">
    <property type="entry name" value="CoaB-like_sf"/>
</dbReference>
<dbReference type="EMBL" id="SPRO01000026">
    <property type="protein sequence ID" value="TIC29626.1"/>
    <property type="molecule type" value="Genomic_DNA"/>
</dbReference>
<name>A0A4T0NIY0_9BASI</name>
<dbReference type="Proteomes" id="UP000305362">
    <property type="component" value="Unassembled WGS sequence"/>
</dbReference>
<dbReference type="Proteomes" id="UP000305647">
    <property type="component" value="Unassembled WGS sequence"/>
</dbReference>
<evidence type="ECO:0000313" key="3">
    <source>
        <dbReference type="EMBL" id="TIB76866.1"/>
    </source>
</evidence>
<comment type="similarity">
    <text evidence="1">Belongs to the PPC synthetase family.</text>
</comment>
<evidence type="ECO:0000313" key="10">
    <source>
        <dbReference type="Proteomes" id="UP000307169"/>
    </source>
</evidence>
<accession>A0A4T0NIY0</accession>
<evidence type="ECO:0000313" key="6">
    <source>
        <dbReference type="EMBL" id="TIC61180.1"/>
    </source>
</evidence>
<dbReference type="Proteomes" id="UP000309601">
    <property type="component" value="Unassembled WGS sequence"/>
</dbReference>
<dbReference type="GO" id="GO:0015937">
    <property type="term" value="P:coenzyme A biosynthetic process"/>
    <property type="evidence" value="ECO:0007669"/>
    <property type="project" value="UniProtKB-ARBA"/>
</dbReference>
<sequence length="316" mass="36670">MNFSAQTYFDTQPEPHGHSQKISSVASFIDRQIKLKRRVALVTSGGTTVPLEKNTVRFLDNFSAGTRGATSAEYLLNDDRYSVIFMHRQHSLQPYTKHFSHTTNPFLDLLNLPNKPEDDITVNKSKTPEMFKILKRHNEVYEQDRLFSLPFVTVQEYLFLLRDVSKLMKKLGKNALYYLAAAVSDFFIPTQKIFEHKIQSQKGSLQIEMDQTPKILGSLVKDWTPEGYIVSFKLETDQSLLIPKAIAALEKYEHHLVIANDLKDRKYKVTLVERKFDKQFNETVIKIDEHSDKEIEEEIISQVVSRHDLHLTQQRL</sequence>
<evidence type="ECO:0000313" key="4">
    <source>
        <dbReference type="EMBL" id="TIB99524.1"/>
    </source>
</evidence>
<evidence type="ECO:0000313" key="12">
    <source>
        <dbReference type="Proteomes" id="UP000310685"/>
    </source>
</evidence>
<comment type="caution">
    <text evidence="5">The sequence shown here is derived from an EMBL/GenBank/DDBJ whole genome shotgun (WGS) entry which is preliminary data.</text>
</comment>
<dbReference type="AlphaFoldDB" id="A0A4T0NIY0"/>
<evidence type="ECO:0000313" key="5">
    <source>
        <dbReference type="EMBL" id="TIC29626.1"/>
    </source>
</evidence>
<dbReference type="PANTHER" id="PTHR12290">
    <property type="entry name" value="CORNICHON-RELATED"/>
    <property type="match status" value="1"/>
</dbReference>
<protein>
    <submittedName>
        <fullName evidence="5">DNA/pantothenate metabolism flavo protein</fullName>
    </submittedName>
</protein>
<dbReference type="Proteomes" id="UP000307169">
    <property type="component" value="Unassembled WGS sequence"/>
</dbReference>
<dbReference type="SUPFAM" id="SSF102645">
    <property type="entry name" value="CoaB-like"/>
    <property type="match status" value="1"/>
</dbReference>
<feature type="domain" description="DNA/pantothenate metabolism flavoprotein C-terminal" evidence="2">
    <location>
        <begin position="166"/>
        <end position="303"/>
    </location>
</feature>
<gene>
    <name evidence="7" type="ORF">E3Q02_02806</name>
    <name evidence="6" type="ORF">E3Q03_02804</name>
    <name evidence="5" type="ORF">E3Q10_02520</name>
    <name evidence="4" type="ORF">E3Q17_02549</name>
    <name evidence="3" type="ORF">E3Q22_03331</name>
</gene>
<dbReference type="OrthoDB" id="70224at2759"/>
<dbReference type="EMBL" id="SPRC01000040">
    <property type="protein sequence ID" value="TIB76866.1"/>
    <property type="molecule type" value="Genomic_DNA"/>
</dbReference>
<organism evidence="5 9">
    <name type="scientific">Wallemia mellicola</name>
    <dbReference type="NCBI Taxonomy" id="1708541"/>
    <lineage>
        <taxon>Eukaryota</taxon>
        <taxon>Fungi</taxon>
        <taxon>Dikarya</taxon>
        <taxon>Basidiomycota</taxon>
        <taxon>Wallemiomycotina</taxon>
        <taxon>Wallemiomycetes</taxon>
        <taxon>Wallemiales</taxon>
        <taxon>Wallemiaceae</taxon>
        <taxon>Wallemia</taxon>
    </lineage>
</organism>